<dbReference type="GO" id="GO:0016757">
    <property type="term" value="F:glycosyltransferase activity"/>
    <property type="evidence" value="ECO:0007669"/>
    <property type="project" value="InterPro"/>
</dbReference>
<dbReference type="InterPro" id="IPR029675">
    <property type="entry name" value="PGAP4"/>
</dbReference>
<evidence type="ECO:0000313" key="3">
    <source>
        <dbReference type="WBParaSite" id="ALUE_0001535901-mRNA-1"/>
    </source>
</evidence>
<dbReference type="PANTHER" id="PTHR31410:SF1">
    <property type="entry name" value="POST-GPI ATTACHMENT TO PROTEINS FACTOR 4"/>
    <property type="match status" value="1"/>
</dbReference>
<protein>
    <submittedName>
        <fullName evidence="3">PH domain-containing protein</fullName>
    </submittedName>
</protein>
<dbReference type="AlphaFoldDB" id="A0A0M3IC14"/>
<dbReference type="Proteomes" id="UP000036681">
    <property type="component" value="Unplaced"/>
</dbReference>
<dbReference type="WBParaSite" id="ALUE_0001535901-mRNA-1">
    <property type="protein sequence ID" value="ALUE_0001535901-mRNA-1"/>
    <property type="gene ID" value="ALUE_0001535901"/>
</dbReference>
<keyword evidence="2" id="KW-1185">Reference proteome</keyword>
<feature type="transmembrane region" description="Helical" evidence="1">
    <location>
        <begin position="30"/>
        <end position="50"/>
    </location>
</feature>
<dbReference type="PANTHER" id="PTHR31410">
    <property type="entry name" value="TRANSMEMBRANE PROTEIN 246"/>
    <property type="match status" value="1"/>
</dbReference>
<dbReference type="GO" id="GO:0006506">
    <property type="term" value="P:GPI anchor biosynthetic process"/>
    <property type="evidence" value="ECO:0007669"/>
    <property type="project" value="InterPro"/>
</dbReference>
<sequence>MRSVVDRMDNDQRLDFIKLYHPGHLRKIPYYFQVSITCLLISSLLTFAVWRHIAWLPLLLTFAFFVYHFDVYYTYQFFADIRYALTGSIYIAMSESCCTPAVIYRTSKIPKMLDYFTMRAFTNRSAKDDILDEAPFISRLTDTNLVIHIGYISAIRRRAVTLDVLKQLRYRSQHTFPF</sequence>
<proteinExistence type="predicted"/>
<dbReference type="GO" id="GO:0000139">
    <property type="term" value="C:Golgi membrane"/>
    <property type="evidence" value="ECO:0007669"/>
    <property type="project" value="InterPro"/>
</dbReference>
<name>A0A0M3IC14_ASCLU</name>
<keyword evidence="1" id="KW-0472">Membrane</keyword>
<organism evidence="2 3">
    <name type="scientific">Ascaris lumbricoides</name>
    <name type="common">Giant roundworm</name>
    <dbReference type="NCBI Taxonomy" id="6252"/>
    <lineage>
        <taxon>Eukaryota</taxon>
        <taxon>Metazoa</taxon>
        <taxon>Ecdysozoa</taxon>
        <taxon>Nematoda</taxon>
        <taxon>Chromadorea</taxon>
        <taxon>Rhabditida</taxon>
        <taxon>Spirurina</taxon>
        <taxon>Ascaridomorpha</taxon>
        <taxon>Ascaridoidea</taxon>
        <taxon>Ascarididae</taxon>
        <taxon>Ascaris</taxon>
    </lineage>
</organism>
<evidence type="ECO:0000313" key="2">
    <source>
        <dbReference type="Proteomes" id="UP000036681"/>
    </source>
</evidence>
<accession>A0A0M3IC14</accession>
<reference evidence="3" key="1">
    <citation type="submission" date="2017-02" db="UniProtKB">
        <authorList>
            <consortium name="WormBaseParasite"/>
        </authorList>
    </citation>
    <scope>IDENTIFICATION</scope>
</reference>
<keyword evidence="1" id="KW-0812">Transmembrane</keyword>
<feature type="transmembrane region" description="Helical" evidence="1">
    <location>
        <begin position="55"/>
        <end position="75"/>
    </location>
</feature>
<evidence type="ECO:0000256" key="1">
    <source>
        <dbReference type="SAM" id="Phobius"/>
    </source>
</evidence>
<keyword evidence="1" id="KW-1133">Transmembrane helix</keyword>